<dbReference type="GO" id="GO:0005886">
    <property type="term" value="C:plasma membrane"/>
    <property type="evidence" value="ECO:0007669"/>
    <property type="project" value="UniProtKB-SubCell"/>
</dbReference>
<organism evidence="8 9">
    <name type="scientific">Monoraphidium neglectum</name>
    <dbReference type="NCBI Taxonomy" id="145388"/>
    <lineage>
        <taxon>Eukaryota</taxon>
        <taxon>Viridiplantae</taxon>
        <taxon>Chlorophyta</taxon>
        <taxon>core chlorophytes</taxon>
        <taxon>Chlorophyceae</taxon>
        <taxon>CS clade</taxon>
        <taxon>Sphaeropleales</taxon>
        <taxon>Selenastraceae</taxon>
        <taxon>Monoraphidium</taxon>
    </lineage>
</organism>
<keyword evidence="6" id="KW-0406">Ion transport</keyword>
<evidence type="ECO:0000313" key="9">
    <source>
        <dbReference type="Proteomes" id="UP000054498"/>
    </source>
</evidence>
<evidence type="ECO:0000256" key="2">
    <source>
        <dbReference type="ARBA" id="ARBA00022448"/>
    </source>
</evidence>
<keyword evidence="4" id="KW-0812">Transmembrane</keyword>
<sequence>MFTSRVVWGLSRPLLYVTAVASFVVTYETLRQAGYLPDGAPTIQLTTKEPFGLTSFALSLLLVFRTNSSYGRWDEARKMWGLVLNRSRDIVRQGLSYIPEDKPELREMMVRWTPAFSKSLMCHLRKGEDLRDEVKVGGRGLDVQFFG</sequence>
<evidence type="ECO:0000256" key="6">
    <source>
        <dbReference type="ARBA" id="ARBA00023065"/>
    </source>
</evidence>
<name>A0A0D2M9Q7_9CHLO</name>
<dbReference type="KEGG" id="mng:MNEG_15858"/>
<dbReference type="GO" id="GO:0005254">
    <property type="term" value="F:chloride channel activity"/>
    <property type="evidence" value="ECO:0007669"/>
    <property type="project" value="InterPro"/>
</dbReference>
<evidence type="ECO:0000256" key="5">
    <source>
        <dbReference type="ARBA" id="ARBA00022989"/>
    </source>
</evidence>
<keyword evidence="9" id="KW-1185">Reference proteome</keyword>
<dbReference type="RefSeq" id="XP_013891125.1">
    <property type="nucleotide sequence ID" value="XM_014035671.1"/>
</dbReference>
<dbReference type="Proteomes" id="UP000054498">
    <property type="component" value="Unassembled WGS sequence"/>
</dbReference>
<proteinExistence type="predicted"/>
<dbReference type="GeneID" id="25733560"/>
<keyword evidence="5" id="KW-1133">Transmembrane helix</keyword>
<dbReference type="PANTHER" id="PTHR33281:SF19">
    <property type="entry name" value="VOLTAGE-DEPENDENT ANION CHANNEL-FORMING PROTEIN YNEE"/>
    <property type="match status" value="1"/>
</dbReference>
<dbReference type="AlphaFoldDB" id="A0A0D2M9Q7"/>
<dbReference type="STRING" id="145388.A0A0D2M9Q7"/>
<dbReference type="EMBL" id="KK105950">
    <property type="protein sequence ID" value="KIY92105.1"/>
    <property type="molecule type" value="Genomic_DNA"/>
</dbReference>
<evidence type="ECO:0000256" key="1">
    <source>
        <dbReference type="ARBA" id="ARBA00004651"/>
    </source>
</evidence>
<keyword evidence="3" id="KW-1003">Cell membrane</keyword>
<dbReference type="InterPro" id="IPR044669">
    <property type="entry name" value="YneE/VCCN1/2-like"/>
</dbReference>
<evidence type="ECO:0000313" key="8">
    <source>
        <dbReference type="EMBL" id="KIY92105.1"/>
    </source>
</evidence>
<evidence type="ECO:0000256" key="7">
    <source>
        <dbReference type="ARBA" id="ARBA00023136"/>
    </source>
</evidence>
<reference evidence="8 9" key="1">
    <citation type="journal article" date="2013" name="BMC Genomics">
        <title>Reconstruction of the lipid metabolism for the microalga Monoraphidium neglectum from its genome sequence reveals characteristics suitable for biofuel production.</title>
        <authorList>
            <person name="Bogen C."/>
            <person name="Al-Dilaimi A."/>
            <person name="Albersmeier A."/>
            <person name="Wichmann J."/>
            <person name="Grundmann M."/>
            <person name="Rupp O."/>
            <person name="Lauersen K.J."/>
            <person name="Blifernez-Klassen O."/>
            <person name="Kalinowski J."/>
            <person name="Goesmann A."/>
            <person name="Mussgnug J.H."/>
            <person name="Kruse O."/>
        </authorList>
    </citation>
    <scope>NUCLEOTIDE SEQUENCE [LARGE SCALE GENOMIC DNA]</scope>
    <source>
        <strain evidence="8 9">SAG 48.87</strain>
    </source>
</reference>
<evidence type="ECO:0000256" key="3">
    <source>
        <dbReference type="ARBA" id="ARBA00022475"/>
    </source>
</evidence>
<gene>
    <name evidence="8" type="ORF">MNEG_15858</name>
</gene>
<evidence type="ECO:0000256" key="4">
    <source>
        <dbReference type="ARBA" id="ARBA00022692"/>
    </source>
</evidence>
<dbReference type="Pfam" id="PF25539">
    <property type="entry name" value="Bestrophin_2"/>
    <property type="match status" value="1"/>
</dbReference>
<dbReference type="OrthoDB" id="1368at2759"/>
<keyword evidence="2" id="KW-0813">Transport</keyword>
<dbReference type="PANTHER" id="PTHR33281">
    <property type="entry name" value="UPF0187 PROTEIN YNEE"/>
    <property type="match status" value="1"/>
</dbReference>
<protein>
    <submittedName>
        <fullName evidence="8">Uncharacterized protein</fullName>
    </submittedName>
</protein>
<comment type="subcellular location">
    <subcellularLocation>
        <location evidence="1">Cell membrane</location>
        <topology evidence="1">Multi-pass membrane protein</topology>
    </subcellularLocation>
</comment>
<keyword evidence="7" id="KW-0472">Membrane</keyword>
<accession>A0A0D2M9Q7</accession>